<evidence type="ECO:0000259" key="1">
    <source>
        <dbReference type="PROSITE" id="PS51833"/>
    </source>
</evidence>
<dbReference type="SUPFAM" id="SSF109604">
    <property type="entry name" value="HD-domain/PDEase-like"/>
    <property type="match status" value="1"/>
</dbReference>
<dbReference type="Gene3D" id="1.10.3210.10">
    <property type="entry name" value="Hypothetical protein af1432"/>
    <property type="match status" value="1"/>
</dbReference>
<feature type="domain" description="HDOD" evidence="1">
    <location>
        <begin position="20"/>
        <end position="207"/>
    </location>
</feature>
<reference evidence="2 3" key="1">
    <citation type="submission" date="2022-11" db="EMBL/GenBank/DDBJ databases">
        <title>Spartinivicinus poritis sp. nov., isolated from scleractinian coral Porites lutea.</title>
        <authorList>
            <person name="Zhang G."/>
            <person name="Cai L."/>
            <person name="Wei Q."/>
        </authorList>
    </citation>
    <scope>NUCLEOTIDE SEQUENCE [LARGE SCALE GENOMIC DNA]</scope>
    <source>
        <strain evidence="2 3">A2-2</strain>
    </source>
</reference>
<name>A0ABT5U273_9GAMM</name>
<protein>
    <submittedName>
        <fullName evidence="2">HDOD domain-containing protein</fullName>
    </submittedName>
</protein>
<organism evidence="2 3">
    <name type="scientific">Spartinivicinus poritis</name>
    <dbReference type="NCBI Taxonomy" id="2994640"/>
    <lineage>
        <taxon>Bacteria</taxon>
        <taxon>Pseudomonadati</taxon>
        <taxon>Pseudomonadota</taxon>
        <taxon>Gammaproteobacteria</taxon>
        <taxon>Oceanospirillales</taxon>
        <taxon>Zooshikellaceae</taxon>
        <taxon>Spartinivicinus</taxon>
    </lineage>
</organism>
<dbReference type="Proteomes" id="UP001528823">
    <property type="component" value="Unassembled WGS sequence"/>
</dbReference>
<dbReference type="EMBL" id="JAPMOU010000001">
    <property type="protein sequence ID" value="MDE1460460.1"/>
    <property type="molecule type" value="Genomic_DNA"/>
</dbReference>
<dbReference type="Pfam" id="PF08668">
    <property type="entry name" value="HDOD"/>
    <property type="match status" value="1"/>
</dbReference>
<dbReference type="PANTHER" id="PTHR33525">
    <property type="match status" value="1"/>
</dbReference>
<dbReference type="InterPro" id="IPR013976">
    <property type="entry name" value="HDOD"/>
</dbReference>
<dbReference type="PANTHER" id="PTHR33525:SF3">
    <property type="entry name" value="RIBONUCLEASE Y"/>
    <property type="match status" value="1"/>
</dbReference>
<sequence>MATAPHIQIAQQLEQGKKPLPHLPETVVTIRQIIANPSHHQNDIIQLLEQDPVLVDQLMKLADSPLFHQAASPVDLRGAIQRLGEYAVSNFVLTYTIKKLFPSDSKLAKRFMAIYWQRSVALSAISAIMAKHIPQLSTDEAMLASLLQDAGSMLLIINLAKEPNLLANEKKVKQMCRSVNNRLTSLLLNHWHMPVTYIEAVKHRVNWQYAPQQYDLTCHCILARHLWLTHKPKPVKLIAIEELPAYQLSPIVQHQLPEQTHLMNFIYQDACEMTEMLGGKVNFYPQKRATKKTRPSSRPSFFQTIKKHFQGKGK</sequence>
<accession>A0ABT5U273</accession>
<comment type="caution">
    <text evidence="2">The sequence shown here is derived from an EMBL/GenBank/DDBJ whole genome shotgun (WGS) entry which is preliminary data.</text>
</comment>
<evidence type="ECO:0000313" key="2">
    <source>
        <dbReference type="EMBL" id="MDE1460460.1"/>
    </source>
</evidence>
<proteinExistence type="predicted"/>
<dbReference type="InterPro" id="IPR052340">
    <property type="entry name" value="RNase_Y/CdgJ"/>
</dbReference>
<evidence type="ECO:0000313" key="3">
    <source>
        <dbReference type="Proteomes" id="UP001528823"/>
    </source>
</evidence>
<gene>
    <name evidence="2" type="ORF">ORQ98_00635</name>
</gene>
<dbReference type="PROSITE" id="PS51833">
    <property type="entry name" value="HDOD"/>
    <property type="match status" value="1"/>
</dbReference>
<dbReference type="RefSeq" id="WP_274686833.1">
    <property type="nucleotide sequence ID" value="NZ_JAPMOU010000001.1"/>
</dbReference>
<keyword evidence="3" id="KW-1185">Reference proteome</keyword>